<sequence>MNPSHVGREQIIENNIAALGSPSMKALDHEQFIALGKFLGFPSLLDTFPSFKRMRKGGSVYHSLSYKQVTARNSSSVLFQDNGPHFGQIDFYFQYKLPCGNNLTCTGYCVCPVKNLALVYALPRVLGFAFIEDPITFATGQQLTVVYAREKVIMIIPISAVKEKLVYMQCEGEEVAFVSRFPNRVKSD</sequence>
<proteinExistence type="predicted"/>
<name>A0ABN8P8V6_9CNID</name>
<gene>
    <name evidence="1" type="ORF">PLOB_00040013</name>
</gene>
<dbReference type="Proteomes" id="UP001159405">
    <property type="component" value="Unassembled WGS sequence"/>
</dbReference>
<organism evidence="1 2">
    <name type="scientific">Porites lobata</name>
    <dbReference type="NCBI Taxonomy" id="104759"/>
    <lineage>
        <taxon>Eukaryota</taxon>
        <taxon>Metazoa</taxon>
        <taxon>Cnidaria</taxon>
        <taxon>Anthozoa</taxon>
        <taxon>Hexacorallia</taxon>
        <taxon>Scleractinia</taxon>
        <taxon>Fungiina</taxon>
        <taxon>Poritidae</taxon>
        <taxon>Porites</taxon>
    </lineage>
</organism>
<evidence type="ECO:0000313" key="2">
    <source>
        <dbReference type="Proteomes" id="UP001159405"/>
    </source>
</evidence>
<protein>
    <submittedName>
        <fullName evidence="1">Uncharacterized protein</fullName>
    </submittedName>
</protein>
<keyword evidence="2" id="KW-1185">Reference proteome</keyword>
<comment type="caution">
    <text evidence="1">The sequence shown here is derived from an EMBL/GenBank/DDBJ whole genome shotgun (WGS) entry which is preliminary data.</text>
</comment>
<dbReference type="EMBL" id="CALNXK010000060">
    <property type="protein sequence ID" value="CAH3138137.1"/>
    <property type="molecule type" value="Genomic_DNA"/>
</dbReference>
<reference evidence="1 2" key="1">
    <citation type="submission" date="2022-05" db="EMBL/GenBank/DDBJ databases">
        <authorList>
            <consortium name="Genoscope - CEA"/>
            <person name="William W."/>
        </authorList>
    </citation>
    <scope>NUCLEOTIDE SEQUENCE [LARGE SCALE GENOMIC DNA]</scope>
</reference>
<accession>A0ABN8P8V6</accession>
<evidence type="ECO:0000313" key="1">
    <source>
        <dbReference type="EMBL" id="CAH3138137.1"/>
    </source>
</evidence>